<dbReference type="Pfam" id="PF01152">
    <property type="entry name" value="Bac_globin"/>
    <property type="match status" value="1"/>
</dbReference>
<evidence type="ECO:0000256" key="8">
    <source>
        <dbReference type="PIRSR" id="PIRSR002030-1"/>
    </source>
</evidence>
<dbReference type="OrthoDB" id="9798157at2"/>
<evidence type="ECO:0000256" key="2">
    <source>
        <dbReference type="ARBA" id="ARBA00022448"/>
    </source>
</evidence>
<dbReference type="EMBL" id="FNVO01000009">
    <property type="protein sequence ID" value="SEG70337.1"/>
    <property type="molecule type" value="Genomic_DNA"/>
</dbReference>
<evidence type="ECO:0000256" key="9">
    <source>
        <dbReference type="PIRSR" id="PIRSR601486-1"/>
    </source>
</evidence>
<proteinExistence type="inferred from homology"/>
<dbReference type="CDD" id="cd00454">
    <property type="entry name" value="TrHb1_N"/>
    <property type="match status" value="1"/>
</dbReference>
<dbReference type="InterPro" id="IPR016339">
    <property type="entry name" value="Hemoglobin_trunc_I"/>
</dbReference>
<keyword evidence="4 7" id="KW-0561">Oxygen transport</keyword>
<sequence length="128" mass="13219">MGETAGKTIYEAIGGEDALIAVVEDLYRRIFADPALQGFFTSANMPRLKGRQVEFFGAALGGPMTYTGASMRDAHAGMAITPEHFNAVAGHLTGALLDAGVPQATVDEIIGLVAPLADDIVTTPAATA</sequence>
<dbReference type="GO" id="GO:0046872">
    <property type="term" value="F:metal ion binding"/>
    <property type="evidence" value="ECO:0007669"/>
    <property type="project" value="UniProtKB-UniRule"/>
</dbReference>
<dbReference type="GO" id="GO:0020037">
    <property type="term" value="F:heme binding"/>
    <property type="evidence" value="ECO:0007669"/>
    <property type="project" value="InterPro"/>
</dbReference>
<dbReference type="GO" id="GO:0019825">
    <property type="term" value="F:oxygen binding"/>
    <property type="evidence" value="ECO:0007669"/>
    <property type="project" value="InterPro"/>
</dbReference>
<comment type="similarity">
    <text evidence="1 7">Belongs to the truncated hemoglobin family. Group I subfamily.</text>
</comment>
<feature type="binding site" description="distal binding residue" evidence="9">
    <location>
        <position position="75"/>
    </location>
    <ligand>
        <name>heme</name>
        <dbReference type="ChEBI" id="CHEBI:30413"/>
    </ligand>
    <ligandPart>
        <name>Fe</name>
        <dbReference type="ChEBI" id="CHEBI:18248"/>
    </ligandPart>
</feature>
<dbReference type="RefSeq" id="WP_103939597.1">
    <property type="nucleotide sequence ID" value="NZ_FNVO01000009.1"/>
</dbReference>
<protein>
    <recommendedName>
        <fullName evidence="7">Group 1 truncated hemoglobin</fullName>
    </recommendedName>
</protein>
<dbReference type="AlphaFoldDB" id="A0A1H6CC49"/>
<dbReference type="InterPro" id="IPR019795">
    <property type="entry name" value="Globin_bac-like_CS"/>
</dbReference>
<name>A0A1H6CC49_9ACTN</name>
<keyword evidence="2 7" id="KW-0813">Transport</keyword>
<keyword evidence="3 7" id="KW-0349">Heme</keyword>
<dbReference type="SUPFAM" id="SSF46458">
    <property type="entry name" value="Globin-like"/>
    <property type="match status" value="1"/>
</dbReference>
<organism evidence="10 11">
    <name type="scientific">Thermomonospora echinospora</name>
    <dbReference type="NCBI Taxonomy" id="1992"/>
    <lineage>
        <taxon>Bacteria</taxon>
        <taxon>Bacillati</taxon>
        <taxon>Actinomycetota</taxon>
        <taxon>Actinomycetes</taxon>
        <taxon>Streptosporangiales</taxon>
        <taxon>Thermomonosporaceae</taxon>
        <taxon>Thermomonospora</taxon>
    </lineage>
</organism>
<comment type="cofactor">
    <cofactor evidence="8">
        <name>heme</name>
        <dbReference type="ChEBI" id="CHEBI:30413"/>
    </cofactor>
    <text evidence="8">Binds 1 heme group per subunit.</text>
</comment>
<evidence type="ECO:0000256" key="1">
    <source>
        <dbReference type="ARBA" id="ARBA00009660"/>
    </source>
</evidence>
<dbReference type="Gene3D" id="1.10.490.10">
    <property type="entry name" value="Globins"/>
    <property type="match status" value="1"/>
</dbReference>
<dbReference type="Proteomes" id="UP000236723">
    <property type="component" value="Unassembled WGS sequence"/>
</dbReference>
<keyword evidence="5 7" id="KW-0479">Metal-binding</keyword>
<dbReference type="PROSITE" id="PS01213">
    <property type="entry name" value="GLOBIN_FAM_2"/>
    <property type="match status" value="1"/>
</dbReference>
<evidence type="ECO:0000256" key="4">
    <source>
        <dbReference type="ARBA" id="ARBA00022621"/>
    </source>
</evidence>
<gene>
    <name evidence="10" type="ORF">SAMN04489712_109162</name>
</gene>
<evidence type="ECO:0000256" key="5">
    <source>
        <dbReference type="ARBA" id="ARBA00022723"/>
    </source>
</evidence>
<dbReference type="PIRSF" id="PIRSF002030">
    <property type="entry name" value="Globin_Protozoa/Cyanobacteria"/>
    <property type="match status" value="1"/>
</dbReference>
<dbReference type="InterPro" id="IPR012292">
    <property type="entry name" value="Globin/Proto"/>
</dbReference>
<evidence type="ECO:0000256" key="6">
    <source>
        <dbReference type="ARBA" id="ARBA00023004"/>
    </source>
</evidence>
<reference evidence="11" key="1">
    <citation type="submission" date="2016-10" db="EMBL/GenBank/DDBJ databases">
        <authorList>
            <person name="Varghese N."/>
            <person name="Submissions S."/>
        </authorList>
    </citation>
    <scope>NUCLEOTIDE SEQUENCE [LARGE SCALE GENOMIC DNA]</scope>
    <source>
        <strain evidence="11">DSM 43163</strain>
    </source>
</reference>
<dbReference type="InterPro" id="IPR001486">
    <property type="entry name" value="Hemoglobin_trunc"/>
</dbReference>
<evidence type="ECO:0000313" key="10">
    <source>
        <dbReference type="EMBL" id="SEG70337.1"/>
    </source>
</evidence>
<accession>A0A1H6CC49</accession>
<evidence type="ECO:0000256" key="7">
    <source>
        <dbReference type="PIRNR" id="PIRNR002030"/>
    </source>
</evidence>
<feature type="binding site" description="proximal binding residue" evidence="8">
    <location>
        <position position="75"/>
    </location>
    <ligand>
        <name>heme</name>
        <dbReference type="ChEBI" id="CHEBI:30413"/>
    </ligand>
    <ligandPart>
        <name>Fe</name>
        <dbReference type="ChEBI" id="CHEBI:18248"/>
    </ligandPart>
</feature>
<evidence type="ECO:0000256" key="3">
    <source>
        <dbReference type="ARBA" id="ARBA00022617"/>
    </source>
</evidence>
<evidence type="ECO:0000313" key="11">
    <source>
        <dbReference type="Proteomes" id="UP000236723"/>
    </source>
</evidence>
<dbReference type="GO" id="GO:0005344">
    <property type="term" value="F:oxygen carrier activity"/>
    <property type="evidence" value="ECO:0007669"/>
    <property type="project" value="UniProtKB-UniRule"/>
</dbReference>
<keyword evidence="6 7" id="KW-0408">Iron</keyword>
<keyword evidence="11" id="KW-1185">Reference proteome</keyword>
<dbReference type="InterPro" id="IPR009050">
    <property type="entry name" value="Globin-like_sf"/>
</dbReference>